<comment type="caution">
    <text evidence="2">The sequence shown here is derived from an EMBL/GenBank/DDBJ whole genome shotgun (WGS) entry which is preliminary data.</text>
</comment>
<protein>
    <submittedName>
        <fullName evidence="2">Uncharacterized protein</fullName>
    </submittedName>
</protein>
<dbReference type="AlphaFoldDB" id="A0AAD1X9S6"/>
<organism evidence="2 3">
    <name type="scientific">Euplotes crassus</name>
    <dbReference type="NCBI Taxonomy" id="5936"/>
    <lineage>
        <taxon>Eukaryota</taxon>
        <taxon>Sar</taxon>
        <taxon>Alveolata</taxon>
        <taxon>Ciliophora</taxon>
        <taxon>Intramacronucleata</taxon>
        <taxon>Spirotrichea</taxon>
        <taxon>Hypotrichia</taxon>
        <taxon>Euplotida</taxon>
        <taxon>Euplotidae</taxon>
        <taxon>Moneuplotes</taxon>
    </lineage>
</organism>
<keyword evidence="3" id="KW-1185">Reference proteome</keyword>
<feature type="region of interest" description="Disordered" evidence="1">
    <location>
        <begin position="70"/>
        <end position="89"/>
    </location>
</feature>
<evidence type="ECO:0000256" key="1">
    <source>
        <dbReference type="SAM" id="MobiDB-lite"/>
    </source>
</evidence>
<dbReference type="EMBL" id="CAMPGE010004128">
    <property type="protein sequence ID" value="CAI2362971.1"/>
    <property type="molecule type" value="Genomic_DNA"/>
</dbReference>
<reference evidence="2" key="1">
    <citation type="submission" date="2023-07" db="EMBL/GenBank/DDBJ databases">
        <authorList>
            <consortium name="AG Swart"/>
            <person name="Singh M."/>
            <person name="Singh A."/>
            <person name="Seah K."/>
            <person name="Emmerich C."/>
        </authorList>
    </citation>
    <scope>NUCLEOTIDE SEQUENCE</scope>
    <source>
        <strain evidence="2">DP1</strain>
    </source>
</reference>
<name>A0AAD1X9S6_EUPCR</name>
<gene>
    <name evidence="2" type="ORF">ECRASSUSDP1_LOCUS4301</name>
</gene>
<evidence type="ECO:0000313" key="3">
    <source>
        <dbReference type="Proteomes" id="UP001295684"/>
    </source>
</evidence>
<feature type="compositionally biased region" description="Polar residues" evidence="1">
    <location>
        <begin position="232"/>
        <end position="241"/>
    </location>
</feature>
<dbReference type="Proteomes" id="UP001295684">
    <property type="component" value="Unassembled WGS sequence"/>
</dbReference>
<accession>A0AAD1X9S6</accession>
<evidence type="ECO:0000313" key="2">
    <source>
        <dbReference type="EMBL" id="CAI2362971.1"/>
    </source>
</evidence>
<proteinExistence type="predicted"/>
<feature type="region of interest" description="Disordered" evidence="1">
    <location>
        <begin position="211"/>
        <end position="241"/>
    </location>
</feature>
<sequence length="241" mass="27835">MYEFRSFRKTEMFCIDGFPREGLSSVGMYPLPMKGKYVYQGIKPSVVKFPEATDDIVGLLRNLENTQKDKEKGLVKQESRDRERIDERSKDFEIEKDELARFSQFKRDPQSDLQQNSNKIDEKVCNIKHIFNPDICKFPIEYDKFGKIDPLESNSVKHPSLQQVVNEFLIDQEKLSNSSPSKLSPNCYNIEEMTFKGASRQNISRDLSPTFKAISDSETPDPFIKNEHNETVDSNDAISSQ</sequence>